<dbReference type="RefSeq" id="YP_009313735.1">
    <property type="nucleotide sequence ID" value="NC_031658.1"/>
</dbReference>
<dbReference type="PROSITE" id="PS50075">
    <property type="entry name" value="CARRIER"/>
    <property type="match status" value="1"/>
</dbReference>
<geneLocation type="chloroplast" evidence="11"/>
<dbReference type="PANTHER" id="PTHR20863">
    <property type="entry name" value="ACYL CARRIER PROTEIN"/>
    <property type="match status" value="1"/>
</dbReference>
<comment type="PTM">
    <text evidence="8">4'-phosphopantetheine is transferred from CoA to a specific serine of apo-ACP by AcpS. This modification is essential for activity because fatty acids are bound in thioester linkage to the sulfhydryl of the prosthetic group.</text>
</comment>
<keyword evidence="4 8" id="KW-0597">Phosphoprotein</keyword>
<comment type="pathway">
    <text evidence="8">Lipid metabolism; fatty acid biosynthesis.</text>
</comment>
<gene>
    <name evidence="8 11" type="primary">acpP</name>
    <name evidence="11" type="ORF">J0167_150</name>
</gene>
<dbReference type="NCBIfam" id="NF002149">
    <property type="entry name" value="PRK00982.1-3"/>
    <property type="match status" value="1"/>
</dbReference>
<dbReference type="NCBIfam" id="NF002151">
    <property type="entry name" value="PRK00982.1-5"/>
    <property type="match status" value="1"/>
</dbReference>
<feature type="modified residue" description="O-(pantetheine 4'-phosphoryl)serine" evidence="8">
    <location>
        <position position="39"/>
    </location>
</feature>
<dbReference type="UniPathway" id="UPA00094"/>
<dbReference type="InterPro" id="IPR036736">
    <property type="entry name" value="ACP-like_sf"/>
</dbReference>
<dbReference type="GO" id="GO:0000035">
    <property type="term" value="F:acyl binding"/>
    <property type="evidence" value="ECO:0007669"/>
    <property type="project" value="TreeGrafter"/>
</dbReference>
<evidence type="ECO:0000256" key="9">
    <source>
        <dbReference type="RuleBase" id="RU000722"/>
    </source>
</evidence>
<reference evidence="11" key="1">
    <citation type="submission" date="2016-10" db="EMBL/GenBank/DDBJ databases">
        <title>Chloroplast genomes as a tool to resolve red algal phylogenies: a case study in the Nemaliales.</title>
        <authorList>
            <person name="Costa J.F."/>
            <person name="Lin S.M."/>
            <person name="Macaya E.C."/>
            <person name="Fernandez-Garcia C."/>
            <person name="Verbruggen H."/>
        </authorList>
    </citation>
    <scope>NUCLEOTIDE SEQUENCE</scope>
    <source>
        <strain evidence="11">J.0167</strain>
    </source>
</reference>
<dbReference type="NCBIfam" id="NF002148">
    <property type="entry name" value="PRK00982.1-2"/>
    <property type="match status" value="1"/>
</dbReference>
<dbReference type="GO" id="GO:0009245">
    <property type="term" value="P:lipid A biosynthetic process"/>
    <property type="evidence" value="ECO:0007669"/>
    <property type="project" value="TreeGrafter"/>
</dbReference>
<dbReference type="GO" id="GO:0005829">
    <property type="term" value="C:cytosol"/>
    <property type="evidence" value="ECO:0007669"/>
    <property type="project" value="TreeGrafter"/>
</dbReference>
<keyword evidence="3 8" id="KW-0444">Lipid biosynthesis</keyword>
<comment type="function">
    <text evidence="8 9">Carrier of the growing fatty acid chain in fatty acid biosynthesis.</text>
</comment>
<comment type="subcellular location">
    <subcellularLocation>
        <location evidence="8">Plastid</location>
        <location evidence="8">Chloroplast</location>
    </subcellularLocation>
</comment>
<sequence>MSGATIFDRVQGIVVQQLGVDKNQVTKEANFADDLGADSLDTVELVMAIEEEFSIEIPDEYAENISTLGQAIEFIEKAVKDK</sequence>
<feature type="domain" description="Carrier" evidence="10">
    <location>
        <begin position="4"/>
        <end position="79"/>
    </location>
</feature>
<organism evidence="11">
    <name type="scientific">Helminthocladia australis</name>
    <dbReference type="NCBI Taxonomy" id="260093"/>
    <lineage>
        <taxon>Eukaryota</taxon>
        <taxon>Rhodophyta</taxon>
        <taxon>Florideophyceae</taxon>
        <taxon>Nemaliophycidae</taxon>
        <taxon>Nemaliales</taxon>
        <taxon>Liagoraceae</taxon>
        <taxon>Helminthocladia</taxon>
    </lineage>
</organism>
<dbReference type="GeneID" id="29998354"/>
<accession>A0A1G4NU13</accession>
<dbReference type="PANTHER" id="PTHR20863:SF76">
    <property type="entry name" value="CARRIER DOMAIN-CONTAINING PROTEIN"/>
    <property type="match status" value="1"/>
</dbReference>
<dbReference type="InterPro" id="IPR003231">
    <property type="entry name" value="ACP"/>
</dbReference>
<evidence type="ECO:0000256" key="1">
    <source>
        <dbReference type="ARBA" id="ARBA00010930"/>
    </source>
</evidence>
<dbReference type="EMBL" id="LT622866">
    <property type="protein sequence ID" value="SCW21989.1"/>
    <property type="molecule type" value="Genomic_DNA"/>
</dbReference>
<protein>
    <recommendedName>
        <fullName evidence="8 9">Acyl carrier protein</fullName>
        <shortName evidence="8">ACP</shortName>
    </recommendedName>
</protein>
<dbReference type="SUPFAM" id="SSF47336">
    <property type="entry name" value="ACP-like"/>
    <property type="match status" value="1"/>
</dbReference>
<dbReference type="AlphaFoldDB" id="A0A1G4NU13"/>
<evidence type="ECO:0000313" key="11">
    <source>
        <dbReference type="EMBL" id="SCW21989.1"/>
    </source>
</evidence>
<dbReference type="InterPro" id="IPR006162">
    <property type="entry name" value="Ppantetheine_attach_site"/>
</dbReference>
<dbReference type="GO" id="GO:0016020">
    <property type="term" value="C:membrane"/>
    <property type="evidence" value="ECO:0007669"/>
    <property type="project" value="GOC"/>
</dbReference>
<dbReference type="Gene3D" id="1.10.1200.10">
    <property type="entry name" value="ACP-like"/>
    <property type="match status" value="1"/>
</dbReference>
<evidence type="ECO:0000256" key="5">
    <source>
        <dbReference type="ARBA" id="ARBA00022832"/>
    </source>
</evidence>
<keyword evidence="6 8" id="KW-0443">Lipid metabolism</keyword>
<dbReference type="GO" id="GO:0009507">
    <property type="term" value="C:chloroplast"/>
    <property type="evidence" value="ECO:0007669"/>
    <property type="project" value="UniProtKB-SubCell"/>
</dbReference>
<evidence type="ECO:0000256" key="8">
    <source>
        <dbReference type="HAMAP-Rule" id="MF_01217"/>
    </source>
</evidence>
<keyword evidence="7 8" id="KW-0275">Fatty acid biosynthesis</keyword>
<evidence type="ECO:0000256" key="7">
    <source>
        <dbReference type="ARBA" id="ARBA00023160"/>
    </source>
</evidence>
<dbReference type="InterPro" id="IPR009081">
    <property type="entry name" value="PP-bd_ACP"/>
</dbReference>
<dbReference type="NCBIfam" id="TIGR00517">
    <property type="entry name" value="acyl_carrier"/>
    <property type="match status" value="1"/>
</dbReference>
<evidence type="ECO:0000259" key="10">
    <source>
        <dbReference type="PROSITE" id="PS50075"/>
    </source>
</evidence>
<evidence type="ECO:0000256" key="6">
    <source>
        <dbReference type="ARBA" id="ARBA00023098"/>
    </source>
</evidence>
<keyword evidence="11" id="KW-0934">Plastid</keyword>
<comment type="similarity">
    <text evidence="1 8">Belongs to the acyl carrier protein (ACP) family.</text>
</comment>
<dbReference type="NCBIfam" id="NF002150">
    <property type="entry name" value="PRK00982.1-4"/>
    <property type="match status" value="1"/>
</dbReference>
<keyword evidence="11" id="KW-0150">Chloroplast</keyword>
<evidence type="ECO:0000256" key="2">
    <source>
        <dbReference type="ARBA" id="ARBA00022450"/>
    </source>
</evidence>
<dbReference type="GO" id="GO:0000036">
    <property type="term" value="F:acyl carrier activity"/>
    <property type="evidence" value="ECO:0007669"/>
    <property type="project" value="UniProtKB-UniRule"/>
</dbReference>
<reference evidence="11" key="2">
    <citation type="submission" date="2016-10" db="EMBL/GenBank/DDBJ databases">
        <authorList>
            <person name="de Groot N.N."/>
        </authorList>
    </citation>
    <scope>NUCLEOTIDE SEQUENCE</scope>
    <source>
        <strain evidence="11">J.0167</strain>
    </source>
</reference>
<dbReference type="PROSITE" id="PS00012">
    <property type="entry name" value="PHOSPHOPANTETHEINE"/>
    <property type="match status" value="1"/>
</dbReference>
<evidence type="ECO:0000256" key="4">
    <source>
        <dbReference type="ARBA" id="ARBA00022553"/>
    </source>
</evidence>
<proteinExistence type="inferred from homology"/>
<keyword evidence="2 8" id="KW-0596">Phosphopantetheine</keyword>
<dbReference type="HAMAP" id="MF_01217">
    <property type="entry name" value="Acyl_carrier"/>
    <property type="match status" value="1"/>
</dbReference>
<name>A0A1G4NU13_9FLOR</name>
<evidence type="ECO:0000256" key="3">
    <source>
        <dbReference type="ARBA" id="ARBA00022516"/>
    </source>
</evidence>
<dbReference type="Pfam" id="PF00550">
    <property type="entry name" value="PP-binding"/>
    <property type="match status" value="1"/>
</dbReference>
<keyword evidence="5 8" id="KW-0276">Fatty acid metabolism</keyword>
<dbReference type="FunFam" id="1.10.1200.10:FF:000001">
    <property type="entry name" value="Acyl carrier protein"/>
    <property type="match status" value="1"/>
</dbReference>